<dbReference type="SUPFAM" id="SSF53328">
    <property type="entry name" value="Formyltransferase"/>
    <property type="match status" value="1"/>
</dbReference>
<dbReference type="Gene3D" id="3.40.50.12230">
    <property type="match status" value="1"/>
</dbReference>
<dbReference type="InterPro" id="IPR001555">
    <property type="entry name" value="GART_AS"/>
</dbReference>
<dbReference type="Proteomes" id="UP001419910">
    <property type="component" value="Unassembled WGS sequence"/>
</dbReference>
<gene>
    <name evidence="2" type="ORF">ABC974_09540</name>
</gene>
<protein>
    <submittedName>
        <fullName evidence="2">Formyltransferase family protein</fullName>
    </submittedName>
</protein>
<evidence type="ECO:0000313" key="3">
    <source>
        <dbReference type="Proteomes" id="UP001419910"/>
    </source>
</evidence>
<proteinExistence type="predicted"/>
<evidence type="ECO:0000313" key="2">
    <source>
        <dbReference type="EMBL" id="MEN2789868.1"/>
    </source>
</evidence>
<dbReference type="InterPro" id="IPR011034">
    <property type="entry name" value="Formyl_transferase-like_C_sf"/>
</dbReference>
<evidence type="ECO:0000259" key="1">
    <source>
        <dbReference type="Pfam" id="PF00551"/>
    </source>
</evidence>
<dbReference type="EMBL" id="JBDIME010000006">
    <property type="protein sequence ID" value="MEN2789868.1"/>
    <property type="molecule type" value="Genomic_DNA"/>
</dbReference>
<dbReference type="PANTHER" id="PTHR11138">
    <property type="entry name" value="METHIONYL-TRNA FORMYLTRANSFERASE"/>
    <property type="match status" value="1"/>
</dbReference>
<dbReference type="PANTHER" id="PTHR11138:SF5">
    <property type="entry name" value="METHIONYL-TRNA FORMYLTRANSFERASE, MITOCHONDRIAL"/>
    <property type="match status" value="1"/>
</dbReference>
<dbReference type="Pfam" id="PF00551">
    <property type="entry name" value="Formyl_trans_N"/>
    <property type="match status" value="1"/>
</dbReference>
<name>A0ABU9Y239_9SPHN</name>
<dbReference type="PROSITE" id="PS00373">
    <property type="entry name" value="GART"/>
    <property type="match status" value="1"/>
</dbReference>
<keyword evidence="3" id="KW-1185">Reference proteome</keyword>
<dbReference type="RefSeq" id="WP_343891343.1">
    <property type="nucleotide sequence ID" value="NZ_BAAAEH010000040.1"/>
</dbReference>
<dbReference type="SUPFAM" id="SSF50486">
    <property type="entry name" value="FMT C-terminal domain-like"/>
    <property type="match status" value="1"/>
</dbReference>
<accession>A0ABU9Y239</accession>
<feature type="domain" description="Formyl transferase N-terminal" evidence="1">
    <location>
        <begin position="90"/>
        <end position="170"/>
    </location>
</feature>
<dbReference type="InterPro" id="IPR036477">
    <property type="entry name" value="Formyl_transf_N_sf"/>
</dbReference>
<sequence length="273" mass="29877">MKIAYFGFDFFVEALDAILGDGHNLVHVQTFDVDGKFINRNGQLVGLAEREGSPIAYGPVGVSILEGLRSAGCDVVLVMGFPFKIPVIEGLRMVNLHPTLLPQGRGPFPIPWLILHHPEYSGLTLHKVTEEMDRGAILVQSAVPVTELEALDSLCAKLQMKAVEILPTALRNFDDLWKNAADQGPGGTYWKASEADWQLPWEKGWSAVVRTARAFGAFESEAIIDGKAWSVTDATGWDAEHSFPPGFLVHRMAGDLVVAARDGFVLLRNPTCE</sequence>
<comment type="caution">
    <text evidence="2">The sequence shown here is derived from an EMBL/GenBank/DDBJ whole genome shotgun (WGS) entry which is preliminary data.</text>
</comment>
<organism evidence="2 3">
    <name type="scientific">Sphingomonas oligophenolica</name>
    <dbReference type="NCBI Taxonomy" id="301154"/>
    <lineage>
        <taxon>Bacteria</taxon>
        <taxon>Pseudomonadati</taxon>
        <taxon>Pseudomonadota</taxon>
        <taxon>Alphaproteobacteria</taxon>
        <taxon>Sphingomonadales</taxon>
        <taxon>Sphingomonadaceae</taxon>
        <taxon>Sphingomonas</taxon>
    </lineage>
</organism>
<reference evidence="2 3" key="1">
    <citation type="submission" date="2024-05" db="EMBL/GenBank/DDBJ databases">
        <authorList>
            <person name="Liu Q."/>
            <person name="Xin Y.-H."/>
        </authorList>
    </citation>
    <scope>NUCLEOTIDE SEQUENCE [LARGE SCALE GENOMIC DNA]</scope>
    <source>
        <strain evidence="2 3">CGMCC 1.10181</strain>
    </source>
</reference>
<dbReference type="InterPro" id="IPR002376">
    <property type="entry name" value="Formyl_transf_N"/>
</dbReference>